<dbReference type="RefSeq" id="WP_344645492.1">
    <property type="nucleotide sequence ID" value="NZ_BAAASS010000016.1"/>
</dbReference>
<accession>A0ABW0DEX4</accession>
<feature type="domain" description="Lantibiotic dehydratase N-terminal" evidence="1">
    <location>
        <begin position="110"/>
        <end position="355"/>
    </location>
</feature>
<dbReference type="InterPro" id="IPR006827">
    <property type="entry name" value="Lant_deHydtase_N"/>
</dbReference>
<dbReference type="Pfam" id="PF04738">
    <property type="entry name" value="Lant_dehydr_N"/>
    <property type="match status" value="2"/>
</dbReference>
<keyword evidence="3" id="KW-1185">Reference proteome</keyword>
<proteinExistence type="predicted"/>
<feature type="domain" description="Lantibiotic dehydratase N-terminal" evidence="1">
    <location>
        <begin position="510"/>
        <end position="761"/>
    </location>
</feature>
<evidence type="ECO:0000313" key="3">
    <source>
        <dbReference type="Proteomes" id="UP001596156"/>
    </source>
</evidence>
<comment type="caution">
    <text evidence="2">The sequence shown here is derived from an EMBL/GenBank/DDBJ whole genome shotgun (WGS) entry which is preliminary data.</text>
</comment>
<protein>
    <submittedName>
        <fullName evidence="2">Lantibiotic dehydratase</fullName>
    </submittedName>
</protein>
<sequence length="841" mass="91770">MAQDILALDDELTKGAEELSDLLYAAIGGLGDLSLKPRLVALRRSIHGKRLPARTEWDEELARALPTPTSERVGRWLETLRRQREARRALAATVDQDRADETARLLKSAADPMFRHALSQASPSLLDELLRRQARLKPRTVVGLTKFVSRAVTKTSPYSTFTATAAGTWSDDGPVLSSSNDDTIACVLELDRMVLDQLIGALLTREEVTRGLQVRPNPSLREVNGRYTFLGRRPAEPLVSVSATPQIAACLRIVGDQCSLAHLRDTLAAAAPERRDAVAQFCARLVTIGALEYVGPVPDQSEHPLDDLIGHLVTAAPGLSDLTADLTALRDELTRELRPTEIDGYRTRQTAIAHLLTAVGRRLGLNWPPPDVLGKVAFHENAVLPRSSLTASTAEWRPVLDDLDVLRRWLSLHDRMLPVRLALGRYVKHRFGAGAAPAFLDVHSAIQVDLAREDAACPDWLRPLRPFLQLSTPVPAEVLEHSPVPELALLHRLRRKSLQTVLSGVRDGTVLRTDPAVLADLAAGWPDWVRAPGSVACYVQPELGGGRLTAVVNTISGGYGKGAGRWSRLLRQAGAQRLPTGRPASDAEHVPVLAELSGTFGVSVNLRAPTAPYEIDYPYTTSTRPAAERVPLRDLVVRHEPGSGTLELVARTTDRRVQPAHLGMLADPLLPPAARLLLAAFGQSYLLHPSLSLLKPAPSDGTQGVAFLPRVEVGRLVVQRAEWRAPIDHVPVQRAGETDAEHLLRLAGWLRAHGIPRRSFVRLHTAGGDWVDNVFAKSRKPMFLDLSSHSMLAVFRHMTKSCTGHVAFEEALPDPSHARPVAGSEPRVAEFVFELTADGAP</sequence>
<name>A0ABW0DEX4_STRFI</name>
<evidence type="ECO:0000259" key="1">
    <source>
        <dbReference type="Pfam" id="PF04738"/>
    </source>
</evidence>
<dbReference type="EMBL" id="JBHSKL010000029">
    <property type="protein sequence ID" value="MFC5227490.1"/>
    <property type="molecule type" value="Genomic_DNA"/>
</dbReference>
<gene>
    <name evidence="2" type="ORF">ACFPN6_23580</name>
</gene>
<reference evidence="3" key="1">
    <citation type="journal article" date="2019" name="Int. J. Syst. Evol. Microbiol.">
        <title>The Global Catalogue of Microorganisms (GCM) 10K type strain sequencing project: providing services to taxonomists for standard genome sequencing and annotation.</title>
        <authorList>
            <consortium name="The Broad Institute Genomics Platform"/>
            <consortium name="The Broad Institute Genome Sequencing Center for Infectious Disease"/>
            <person name="Wu L."/>
            <person name="Ma J."/>
        </authorList>
    </citation>
    <scope>NUCLEOTIDE SEQUENCE [LARGE SCALE GENOMIC DNA]</scope>
    <source>
        <strain evidence="3">CCM 8479</strain>
    </source>
</reference>
<dbReference type="Proteomes" id="UP001596156">
    <property type="component" value="Unassembled WGS sequence"/>
</dbReference>
<organism evidence="2 3">
    <name type="scientific">Streptomyces fimbriatus</name>
    <dbReference type="NCBI Taxonomy" id="68197"/>
    <lineage>
        <taxon>Bacteria</taxon>
        <taxon>Bacillati</taxon>
        <taxon>Actinomycetota</taxon>
        <taxon>Actinomycetes</taxon>
        <taxon>Kitasatosporales</taxon>
        <taxon>Streptomycetaceae</taxon>
        <taxon>Streptomyces</taxon>
    </lineage>
</organism>
<evidence type="ECO:0000313" key="2">
    <source>
        <dbReference type="EMBL" id="MFC5227490.1"/>
    </source>
</evidence>